<evidence type="ECO:0000313" key="2">
    <source>
        <dbReference type="EMBL" id="JAW14338.1"/>
    </source>
</evidence>
<evidence type="ECO:0000256" key="1">
    <source>
        <dbReference type="SAM" id="SignalP"/>
    </source>
</evidence>
<reference evidence="2" key="1">
    <citation type="journal article" date="2018" name="PLoS Negl. Trop. Dis.">
        <title>An insight into the salivary gland and fat body transcriptome of Panstrongylus lignarius (Hemiptera: Heteroptera), the main vector of Chagas disease in Peru.</title>
        <authorList>
            <person name="Nevoa J.C."/>
            <person name="Mendes M.T."/>
            <person name="da Silva M.V."/>
            <person name="Soares S.C."/>
            <person name="Oliveira C.J.F."/>
            <person name="Ribeiro J.M.C."/>
        </authorList>
    </citation>
    <scope>NUCLEOTIDE SEQUENCE</scope>
</reference>
<protein>
    <submittedName>
        <fullName evidence="2">Putative secreted protein</fullName>
    </submittedName>
</protein>
<proteinExistence type="predicted"/>
<accession>A0A224XWS9</accession>
<feature type="signal peptide" evidence="1">
    <location>
        <begin position="1"/>
        <end position="16"/>
    </location>
</feature>
<name>A0A224XWS9_9HEMI</name>
<dbReference type="AlphaFoldDB" id="A0A224XWS9"/>
<sequence>MIPAVFLSGLCSSTISWIVSPTNTCDCEMDSNAMCSEPAVIVCGLTSTYSPKLMPMINSATSATSCVGTSVTAFCPDGISVTGRYPSLYPDIVDVICTLSLSLRVVPATLVSGFLTSKSMPSFS</sequence>
<keyword evidence="1" id="KW-0732">Signal</keyword>
<dbReference type="EMBL" id="GFTR01002088">
    <property type="protein sequence ID" value="JAW14338.1"/>
    <property type="molecule type" value="Transcribed_RNA"/>
</dbReference>
<organism evidence="2">
    <name type="scientific">Panstrongylus lignarius</name>
    <dbReference type="NCBI Taxonomy" id="156445"/>
    <lineage>
        <taxon>Eukaryota</taxon>
        <taxon>Metazoa</taxon>
        <taxon>Ecdysozoa</taxon>
        <taxon>Arthropoda</taxon>
        <taxon>Hexapoda</taxon>
        <taxon>Insecta</taxon>
        <taxon>Pterygota</taxon>
        <taxon>Neoptera</taxon>
        <taxon>Paraneoptera</taxon>
        <taxon>Hemiptera</taxon>
        <taxon>Heteroptera</taxon>
        <taxon>Panheteroptera</taxon>
        <taxon>Cimicomorpha</taxon>
        <taxon>Reduviidae</taxon>
        <taxon>Triatominae</taxon>
        <taxon>Panstrongylus</taxon>
    </lineage>
</organism>
<feature type="chain" id="PRO_5012759153" evidence="1">
    <location>
        <begin position="17"/>
        <end position="124"/>
    </location>
</feature>